<gene>
    <name evidence="9" type="ORF">B9O19_01619</name>
</gene>
<dbReference type="InterPro" id="IPR008146">
    <property type="entry name" value="Gln_synth_cat_dom"/>
</dbReference>
<accession>A0A2K9P3E5</accession>
<dbReference type="AlphaFoldDB" id="A0A2K9P3E5"/>
<organism evidence="9 10">
    <name type="scientific">Monoglobus pectinilyticus</name>
    <dbReference type="NCBI Taxonomy" id="1981510"/>
    <lineage>
        <taxon>Bacteria</taxon>
        <taxon>Bacillati</taxon>
        <taxon>Bacillota</taxon>
        <taxon>Clostridia</taxon>
        <taxon>Monoglobales</taxon>
        <taxon>Monoglobaceae</taxon>
        <taxon>Monoglobus</taxon>
    </lineage>
</organism>
<evidence type="ECO:0000256" key="5">
    <source>
        <dbReference type="PROSITE-ProRule" id="PRU01330"/>
    </source>
</evidence>
<dbReference type="PANTHER" id="PTHR43785:SF12">
    <property type="entry name" value="TYPE-1 GLUTAMINE SYNTHETASE 2"/>
    <property type="match status" value="1"/>
</dbReference>
<feature type="domain" description="GS beta-grasp" evidence="7">
    <location>
        <begin position="15"/>
        <end position="100"/>
    </location>
</feature>
<comment type="similarity">
    <text evidence="1 5 6">Belongs to the glutamine synthetase family.</text>
</comment>
<dbReference type="InterPro" id="IPR036651">
    <property type="entry name" value="Gln_synt_N_sf"/>
</dbReference>
<dbReference type="GeneID" id="98063009"/>
<evidence type="ECO:0000259" key="8">
    <source>
        <dbReference type="PROSITE" id="PS51987"/>
    </source>
</evidence>
<dbReference type="Gene3D" id="3.10.20.70">
    <property type="entry name" value="Glutamine synthetase, N-terminal domain"/>
    <property type="match status" value="1"/>
</dbReference>
<reference evidence="9 10" key="1">
    <citation type="submission" date="2017-04" db="EMBL/GenBank/DDBJ databases">
        <title>Monoglobus pectinilyticus 14 draft genome.</title>
        <authorList>
            <person name="Kim C."/>
            <person name="Rosendale D.I."/>
            <person name="Kelly W.J."/>
            <person name="Tannock G.W."/>
            <person name="Patchett M.L."/>
            <person name="Jordens J.Z."/>
        </authorList>
    </citation>
    <scope>NUCLEOTIDE SEQUENCE [LARGE SCALE GENOMIC DNA]</scope>
    <source>
        <strain evidence="9 10">14</strain>
    </source>
</reference>
<evidence type="ECO:0000256" key="3">
    <source>
        <dbReference type="ARBA" id="ARBA00022741"/>
    </source>
</evidence>
<dbReference type="Pfam" id="PF00120">
    <property type="entry name" value="Gln-synt_C"/>
    <property type="match status" value="1"/>
</dbReference>
<dbReference type="InterPro" id="IPR014746">
    <property type="entry name" value="Gln_synth/guanido_kin_cat_dom"/>
</dbReference>
<evidence type="ECO:0000256" key="6">
    <source>
        <dbReference type="RuleBase" id="RU000384"/>
    </source>
</evidence>
<evidence type="ECO:0000256" key="1">
    <source>
        <dbReference type="ARBA" id="ARBA00009897"/>
    </source>
</evidence>
<dbReference type="RefSeq" id="WP_102365951.1">
    <property type="nucleotide sequence ID" value="NZ_CP020991.1"/>
</dbReference>
<dbReference type="PANTHER" id="PTHR43785">
    <property type="entry name" value="GAMMA-GLUTAMYLPUTRESCINE SYNTHETASE"/>
    <property type="match status" value="1"/>
</dbReference>
<dbReference type="Pfam" id="PF03951">
    <property type="entry name" value="Gln-synt_N"/>
    <property type="match status" value="1"/>
</dbReference>
<dbReference type="GO" id="GO:0005524">
    <property type="term" value="F:ATP binding"/>
    <property type="evidence" value="ECO:0007669"/>
    <property type="project" value="UniProtKB-KW"/>
</dbReference>
<feature type="domain" description="GS catalytic" evidence="8">
    <location>
        <begin position="107"/>
        <end position="432"/>
    </location>
</feature>
<dbReference type="GO" id="GO:0004356">
    <property type="term" value="F:glutamine synthetase activity"/>
    <property type="evidence" value="ECO:0007669"/>
    <property type="project" value="InterPro"/>
</dbReference>
<keyword evidence="3" id="KW-0547">Nucleotide-binding</keyword>
<dbReference type="Proteomes" id="UP000235589">
    <property type="component" value="Chromosome"/>
</dbReference>
<evidence type="ECO:0000313" key="9">
    <source>
        <dbReference type="EMBL" id="AUO19775.1"/>
    </source>
</evidence>
<evidence type="ECO:0000256" key="2">
    <source>
        <dbReference type="ARBA" id="ARBA00022598"/>
    </source>
</evidence>
<dbReference type="KEGG" id="mpec:B9O19_01619"/>
<dbReference type="InterPro" id="IPR008147">
    <property type="entry name" value="Gln_synt_N"/>
</dbReference>
<dbReference type="SUPFAM" id="SSF54368">
    <property type="entry name" value="Glutamine synthetase, N-terminal domain"/>
    <property type="match status" value="1"/>
</dbReference>
<name>A0A2K9P3E5_9FIRM</name>
<sequence length="432" mass="49345">MLFSFDDIMEYVEENDVKFIRLVFFDIFGSMKNISIISTELPKALEYGVTFDASEINGFMNIGESDLLLKPDPSTAEILPWRPQQDRVLRIFCDICYPDGRTFEGDSRNILKRSVDCLKELGYSCDIGSECKFYLFELDEYGNPTNKPHDNGTYYDVAPVDKGENIRREICLTLEEMGIQPESSYHQAGPGQHEIVFKYGAPVEAADHLMTFKNLVKTIAHMNGLFASFMPKPLQRQNGNGIFVNLSLYDTDGNSVIDYNNETGRQFMAGILNHIKEITLFLNPLTNSYSRFGEFEAPKFITWSPQNRQQLMRIPKNLAGDCRLELRSPDGGANPYLVFALMIYAGIDGIKNKMILGEPVNVTYKEDIEGLECLPQNLETAVNYAKDSDFLKNVLPENILSTYIENKKIEYDKYVKARVKEQYERDLYFGSI</sequence>
<keyword evidence="4" id="KW-0067">ATP-binding</keyword>
<dbReference type="SMART" id="SM01230">
    <property type="entry name" value="Gln-synt_C"/>
    <property type="match status" value="1"/>
</dbReference>
<dbReference type="OrthoDB" id="9807095at2"/>
<dbReference type="Gene3D" id="3.30.590.10">
    <property type="entry name" value="Glutamine synthetase/guanido kinase, catalytic domain"/>
    <property type="match status" value="1"/>
</dbReference>
<dbReference type="EMBL" id="CP020991">
    <property type="protein sequence ID" value="AUO19775.1"/>
    <property type="molecule type" value="Genomic_DNA"/>
</dbReference>
<proteinExistence type="inferred from homology"/>
<protein>
    <submittedName>
        <fullName evidence="9">Glutamine synthetase, type I</fullName>
    </submittedName>
</protein>
<dbReference type="SUPFAM" id="SSF55931">
    <property type="entry name" value="Glutamine synthetase/guanido kinase"/>
    <property type="match status" value="1"/>
</dbReference>
<dbReference type="GO" id="GO:0006542">
    <property type="term" value="P:glutamine biosynthetic process"/>
    <property type="evidence" value="ECO:0007669"/>
    <property type="project" value="InterPro"/>
</dbReference>
<evidence type="ECO:0000313" key="10">
    <source>
        <dbReference type="Proteomes" id="UP000235589"/>
    </source>
</evidence>
<evidence type="ECO:0000256" key="4">
    <source>
        <dbReference type="ARBA" id="ARBA00022840"/>
    </source>
</evidence>
<dbReference type="PROSITE" id="PS51986">
    <property type="entry name" value="GS_BETA_GRASP"/>
    <property type="match status" value="1"/>
</dbReference>
<evidence type="ECO:0000259" key="7">
    <source>
        <dbReference type="PROSITE" id="PS51986"/>
    </source>
</evidence>
<dbReference type="PROSITE" id="PS51987">
    <property type="entry name" value="GS_CATALYTIC"/>
    <property type="match status" value="1"/>
</dbReference>
<keyword evidence="10" id="KW-1185">Reference proteome</keyword>
<keyword evidence="2" id="KW-0436">Ligase</keyword>